<dbReference type="Pfam" id="PF20329">
    <property type="entry name" value="DUF6624"/>
    <property type="match status" value="1"/>
</dbReference>
<evidence type="ECO:0000313" key="2">
    <source>
        <dbReference type="Proteomes" id="UP000199592"/>
    </source>
</evidence>
<name>A0A1H2QLV8_9FLAO</name>
<reference evidence="2" key="1">
    <citation type="submission" date="2016-10" db="EMBL/GenBank/DDBJ databases">
        <authorList>
            <person name="Varghese N."/>
            <person name="Submissions S."/>
        </authorList>
    </citation>
    <scope>NUCLEOTIDE SEQUENCE [LARGE SCALE GENOMIC DNA]</scope>
    <source>
        <strain evidence="2">DSM 25030</strain>
    </source>
</reference>
<dbReference type="EMBL" id="FNMY01000001">
    <property type="protein sequence ID" value="SDW08121.1"/>
    <property type="molecule type" value="Genomic_DNA"/>
</dbReference>
<protein>
    <submittedName>
        <fullName evidence="1">Uncharacterized protein</fullName>
    </submittedName>
</protein>
<organism evidence="1 2">
    <name type="scientific">Flagellimonas zhangzhouensis</name>
    <dbReference type="NCBI Taxonomy" id="1073328"/>
    <lineage>
        <taxon>Bacteria</taxon>
        <taxon>Pseudomonadati</taxon>
        <taxon>Bacteroidota</taxon>
        <taxon>Flavobacteriia</taxon>
        <taxon>Flavobacteriales</taxon>
        <taxon>Flavobacteriaceae</taxon>
        <taxon>Flagellimonas</taxon>
    </lineage>
</organism>
<accession>A0A1H2QLV8</accession>
<proteinExistence type="predicted"/>
<dbReference type="InterPro" id="IPR046732">
    <property type="entry name" value="DUF6624"/>
</dbReference>
<dbReference type="AlphaFoldDB" id="A0A1H2QLV8"/>
<dbReference type="STRING" id="1073328.SAMN05216294_1631"/>
<keyword evidence="2" id="KW-1185">Reference proteome</keyword>
<gene>
    <name evidence="1" type="ORF">SAMN04487892_0282</name>
</gene>
<dbReference type="PROSITE" id="PS51257">
    <property type="entry name" value="PROKAR_LIPOPROTEIN"/>
    <property type="match status" value="1"/>
</dbReference>
<evidence type="ECO:0000313" key="1">
    <source>
        <dbReference type="EMBL" id="SDW08121.1"/>
    </source>
</evidence>
<sequence>MNKVKTGILLSILILMACGRKIETKEQKQSKKSTSLDLAALLDTIWENEQMPISKRDSAFHAYGDESEEYKKYQALYKKNHQLNEQKIAEILKDGWPDFNEIGEQGNLTICNVLQHSSPEIRVKYLPLMRKATKNEQLSPWLLARTEDRIATDCGELQVYGGQIKYYPETETFDVWPIVDPENVDKRRAEIGLEPMAQFLKDRRVPLEWNLEEQIKRTAEFESTKNKQE</sequence>
<dbReference type="Proteomes" id="UP000199592">
    <property type="component" value="Unassembled WGS sequence"/>
</dbReference>